<accession>A0AAV5SHU1</accession>
<dbReference type="Proteomes" id="UP001432027">
    <property type="component" value="Unassembled WGS sequence"/>
</dbReference>
<sequence length="90" mass="10847">MFLGGEKWMFFCKISIRLSPIRYRRDDEYTEELHCKFRDYLKEWKKEEIMNCFLNSEAPFSVADKAKDAMLLVLRLLELDYAAYVNIAHK</sequence>
<dbReference type="AlphaFoldDB" id="A0AAV5SHU1"/>
<keyword evidence="2" id="KW-1185">Reference proteome</keyword>
<proteinExistence type="predicted"/>
<gene>
    <name evidence="1" type="ORF">PENTCL1PPCAC_4813</name>
</gene>
<feature type="non-terminal residue" evidence="1">
    <location>
        <position position="90"/>
    </location>
</feature>
<comment type="caution">
    <text evidence="1">The sequence shown here is derived from an EMBL/GenBank/DDBJ whole genome shotgun (WGS) entry which is preliminary data.</text>
</comment>
<evidence type="ECO:0000313" key="1">
    <source>
        <dbReference type="EMBL" id="GMS82638.1"/>
    </source>
</evidence>
<evidence type="ECO:0000313" key="2">
    <source>
        <dbReference type="Proteomes" id="UP001432027"/>
    </source>
</evidence>
<protein>
    <submittedName>
        <fullName evidence="1">Uncharacterized protein</fullName>
    </submittedName>
</protein>
<dbReference type="EMBL" id="BTSX01000002">
    <property type="protein sequence ID" value="GMS82638.1"/>
    <property type="molecule type" value="Genomic_DNA"/>
</dbReference>
<reference evidence="1" key="1">
    <citation type="submission" date="2023-10" db="EMBL/GenBank/DDBJ databases">
        <title>Genome assembly of Pristionchus species.</title>
        <authorList>
            <person name="Yoshida K."/>
            <person name="Sommer R.J."/>
        </authorList>
    </citation>
    <scope>NUCLEOTIDE SEQUENCE</scope>
    <source>
        <strain evidence="1">RS0144</strain>
    </source>
</reference>
<name>A0AAV5SHU1_9BILA</name>
<organism evidence="1 2">
    <name type="scientific">Pristionchus entomophagus</name>
    <dbReference type="NCBI Taxonomy" id="358040"/>
    <lineage>
        <taxon>Eukaryota</taxon>
        <taxon>Metazoa</taxon>
        <taxon>Ecdysozoa</taxon>
        <taxon>Nematoda</taxon>
        <taxon>Chromadorea</taxon>
        <taxon>Rhabditida</taxon>
        <taxon>Rhabditina</taxon>
        <taxon>Diplogasteromorpha</taxon>
        <taxon>Diplogasteroidea</taxon>
        <taxon>Neodiplogasteridae</taxon>
        <taxon>Pristionchus</taxon>
    </lineage>
</organism>